<dbReference type="Proteomes" id="UP000827889">
    <property type="component" value="Chromosome 8"/>
</dbReference>
<comment type="similarity">
    <text evidence="1 7">Belongs to the iron/ascorbate-dependent oxidoreductase family.</text>
</comment>
<evidence type="ECO:0000313" key="10">
    <source>
        <dbReference type="RefSeq" id="XP_030519037.1"/>
    </source>
</evidence>
<dbReference type="InterPro" id="IPR026992">
    <property type="entry name" value="DIOX_N"/>
</dbReference>
<dbReference type="AlphaFoldDB" id="A0A8B8N9D1"/>
<reference evidence="10" key="1">
    <citation type="submission" date="2025-08" db="UniProtKB">
        <authorList>
            <consortium name="RefSeq"/>
        </authorList>
    </citation>
    <scope>IDENTIFICATION</scope>
    <source>
        <tissue evidence="10">Leaf</tissue>
    </source>
</reference>
<dbReference type="GO" id="GO:0046872">
    <property type="term" value="F:metal ion binding"/>
    <property type="evidence" value="ECO:0007669"/>
    <property type="project" value="UniProtKB-KW"/>
</dbReference>
<name>A0A8B8N9D1_9MYRT</name>
<dbReference type="KEGG" id="rarg:115732509"/>
<accession>A0A8B8N9D1</accession>
<evidence type="ECO:0000256" key="2">
    <source>
        <dbReference type="ARBA" id="ARBA00022723"/>
    </source>
</evidence>
<dbReference type="GO" id="GO:0051213">
    <property type="term" value="F:dioxygenase activity"/>
    <property type="evidence" value="ECO:0007669"/>
    <property type="project" value="UniProtKB-KW"/>
</dbReference>
<dbReference type="SUPFAM" id="SSF51197">
    <property type="entry name" value="Clavaminate synthase-like"/>
    <property type="match status" value="1"/>
</dbReference>
<evidence type="ECO:0000256" key="4">
    <source>
        <dbReference type="ARBA" id="ARBA00023002"/>
    </source>
</evidence>
<evidence type="ECO:0000256" key="3">
    <source>
        <dbReference type="ARBA" id="ARBA00022964"/>
    </source>
</evidence>
<evidence type="ECO:0000256" key="1">
    <source>
        <dbReference type="ARBA" id="ARBA00008056"/>
    </source>
</evidence>
<dbReference type="PANTHER" id="PTHR47990">
    <property type="entry name" value="2-OXOGLUTARATE (2OG) AND FE(II)-DEPENDENT OXYGENASE SUPERFAMILY PROTEIN-RELATED"/>
    <property type="match status" value="1"/>
</dbReference>
<dbReference type="InterPro" id="IPR044861">
    <property type="entry name" value="IPNS-like_FE2OG_OXY"/>
</dbReference>
<keyword evidence="4 7" id="KW-0560">Oxidoreductase</keyword>
<gene>
    <name evidence="10" type="primary">LOC115732509</name>
</gene>
<dbReference type="InterPro" id="IPR005123">
    <property type="entry name" value="Oxoglu/Fe-dep_dioxygenase_dom"/>
</dbReference>
<keyword evidence="3 10" id="KW-0223">Dioxygenase</keyword>
<evidence type="ECO:0000256" key="7">
    <source>
        <dbReference type="RuleBase" id="RU003682"/>
    </source>
</evidence>
<dbReference type="Pfam" id="PF14226">
    <property type="entry name" value="DIOX_N"/>
    <property type="match status" value="1"/>
</dbReference>
<keyword evidence="2 7" id="KW-0479">Metal-binding</keyword>
<dbReference type="FunFam" id="2.60.120.330:FF:000022">
    <property type="entry name" value="Probable 2-oxoglutarate-dependent dioxygenase AOP1.2"/>
    <property type="match status" value="1"/>
</dbReference>
<sequence>MGSMAELKLPVIDFSSRAQLEWTAVRDEVKRALETYGCFETRFEKVPVELQKSTLGPAQDLFDLPLQTKLRSISTKPYHRYFGQCPTVPLFKSMGIDNADMYEKVDRFTTAIWPKGHPNFSKTMQAFSEKLSEVDKTTRRMISESLGVEKYLDEHINSSNYLVRLLKYAVPQATDTKLGLTSHTDKNFLTILGQIEADGLQVQSKDGEWFNVQPSMNSFIVMIGDSLHAWVNGRLHSLHHRVMMSGNKARYSVGLFTVPKCGYIIKAPDELVDEEHPVLFKPFDHGELLKFYYTEAGQRAESVLKTYCGV</sequence>
<dbReference type="OrthoDB" id="288590at2759"/>
<evidence type="ECO:0000259" key="8">
    <source>
        <dbReference type="PROSITE" id="PS51471"/>
    </source>
</evidence>
<evidence type="ECO:0000256" key="5">
    <source>
        <dbReference type="ARBA" id="ARBA00023004"/>
    </source>
</evidence>
<dbReference type="InterPro" id="IPR050231">
    <property type="entry name" value="Iron_ascorbate_oxido_reductase"/>
</dbReference>
<protein>
    <submittedName>
        <fullName evidence="10">Probable 2-oxoglutarate-dependent dioxygenase AOP1</fullName>
    </submittedName>
</protein>
<dbReference type="InterPro" id="IPR027443">
    <property type="entry name" value="IPNS-like_sf"/>
</dbReference>
<keyword evidence="5 7" id="KW-0408">Iron</keyword>
<organism evidence="9 10">
    <name type="scientific">Rhodamnia argentea</name>
    <dbReference type="NCBI Taxonomy" id="178133"/>
    <lineage>
        <taxon>Eukaryota</taxon>
        <taxon>Viridiplantae</taxon>
        <taxon>Streptophyta</taxon>
        <taxon>Embryophyta</taxon>
        <taxon>Tracheophyta</taxon>
        <taxon>Spermatophyta</taxon>
        <taxon>Magnoliopsida</taxon>
        <taxon>eudicotyledons</taxon>
        <taxon>Gunneridae</taxon>
        <taxon>Pentapetalae</taxon>
        <taxon>rosids</taxon>
        <taxon>malvids</taxon>
        <taxon>Myrtales</taxon>
        <taxon>Myrtaceae</taxon>
        <taxon>Myrtoideae</taxon>
        <taxon>Myrteae</taxon>
        <taxon>Australasian group</taxon>
        <taxon>Rhodamnia</taxon>
    </lineage>
</organism>
<dbReference type="RefSeq" id="XP_030519037.1">
    <property type="nucleotide sequence ID" value="XM_030663177.2"/>
</dbReference>
<proteinExistence type="inferred from homology"/>
<evidence type="ECO:0000256" key="6">
    <source>
        <dbReference type="ARBA" id="ARBA00057022"/>
    </source>
</evidence>
<comment type="function">
    <text evidence="6">Probable 2-oxoglutarate-dependent dioxygenase that may be involved in glucosinolates biosynthesis. May play a role in the production of aliphatic glucosinolates.</text>
</comment>
<feature type="domain" description="Fe2OG dioxygenase" evidence="8">
    <location>
        <begin position="158"/>
        <end position="259"/>
    </location>
</feature>
<dbReference type="PROSITE" id="PS51471">
    <property type="entry name" value="FE2OG_OXY"/>
    <property type="match status" value="1"/>
</dbReference>
<dbReference type="Gene3D" id="2.60.120.330">
    <property type="entry name" value="B-lactam Antibiotic, Isopenicillin N Synthase, Chain"/>
    <property type="match status" value="1"/>
</dbReference>
<dbReference type="Pfam" id="PF03171">
    <property type="entry name" value="2OG-FeII_Oxy"/>
    <property type="match status" value="1"/>
</dbReference>
<keyword evidence="9" id="KW-1185">Reference proteome</keyword>
<evidence type="ECO:0000313" key="9">
    <source>
        <dbReference type="Proteomes" id="UP000827889"/>
    </source>
</evidence>
<dbReference type="GeneID" id="115732509"/>